<accession>A0ABS6DPH9</accession>
<dbReference type="PROSITE" id="PS50862">
    <property type="entry name" value="AA_TRNA_LIGASE_II"/>
    <property type="match status" value="1"/>
</dbReference>
<proteinExistence type="predicted"/>
<evidence type="ECO:0000256" key="2">
    <source>
        <dbReference type="ARBA" id="ARBA00022598"/>
    </source>
</evidence>
<dbReference type="Pfam" id="PF03590">
    <property type="entry name" value="AsnA"/>
    <property type="match status" value="1"/>
</dbReference>
<dbReference type="PIRSF" id="PIRSF001555">
    <property type="entry name" value="Asp_ammon_ligase"/>
    <property type="match status" value="1"/>
</dbReference>
<dbReference type="PANTHER" id="PTHR30073">
    <property type="entry name" value="ASPARTATE--AMMONIA LIGASE"/>
    <property type="match status" value="1"/>
</dbReference>
<dbReference type="PANTHER" id="PTHR30073:SF5">
    <property type="entry name" value="ASPARTATE--AMMONIA LIGASE"/>
    <property type="match status" value="1"/>
</dbReference>
<keyword evidence="4" id="KW-0067">ATP-binding</keyword>
<evidence type="ECO:0000256" key="4">
    <source>
        <dbReference type="ARBA" id="ARBA00022840"/>
    </source>
</evidence>
<dbReference type="EMBL" id="JAHMHH010000001">
    <property type="protein sequence ID" value="MBU4692048.1"/>
    <property type="molecule type" value="Genomic_DNA"/>
</dbReference>
<comment type="caution">
    <text evidence="6">The sequence shown here is derived from an EMBL/GenBank/DDBJ whole genome shotgun (WGS) entry which is preliminary data.</text>
</comment>
<evidence type="ECO:0000313" key="7">
    <source>
        <dbReference type="Proteomes" id="UP000718793"/>
    </source>
</evidence>
<evidence type="ECO:0000256" key="1">
    <source>
        <dbReference type="ARBA" id="ARBA00022490"/>
    </source>
</evidence>
<name>A0ABS6DPH9_9MOLU</name>
<dbReference type="RefSeq" id="WP_216488292.1">
    <property type="nucleotide sequence ID" value="NZ_JAHMHH010000001.1"/>
</dbReference>
<keyword evidence="7" id="KW-1185">Reference proteome</keyword>
<evidence type="ECO:0000313" key="6">
    <source>
        <dbReference type="EMBL" id="MBU4692048.1"/>
    </source>
</evidence>
<organism evidence="6 7">
    <name type="scientific">Mycoplasma zalophi</name>
    <dbReference type="NCBI Taxonomy" id="191287"/>
    <lineage>
        <taxon>Bacteria</taxon>
        <taxon>Bacillati</taxon>
        <taxon>Mycoplasmatota</taxon>
        <taxon>Mollicutes</taxon>
        <taxon>Mycoplasmataceae</taxon>
        <taxon>Mycoplasma</taxon>
    </lineage>
</organism>
<keyword evidence="1" id="KW-0963">Cytoplasm</keyword>
<reference evidence="6" key="1">
    <citation type="submission" date="2021-06" db="EMBL/GenBank/DDBJ databases">
        <title>Novel Mycoplasma species detected in California sea lions (Zalophus californianus) from the USA.</title>
        <authorList>
            <person name="Volokhov D.V."/>
            <person name="Furtak V.A."/>
            <person name="Zagorodnyaya T.A."/>
        </authorList>
    </citation>
    <scope>NUCLEOTIDE SEQUENCE [LARGE SCALE GENOMIC DNA]</scope>
    <source>
        <strain evidence="6">CSL 5346</strain>
    </source>
</reference>
<evidence type="ECO:0000259" key="5">
    <source>
        <dbReference type="PROSITE" id="PS50862"/>
    </source>
</evidence>
<keyword evidence="3" id="KW-0547">Nucleotide-binding</keyword>
<dbReference type="GO" id="GO:0016874">
    <property type="term" value="F:ligase activity"/>
    <property type="evidence" value="ECO:0007669"/>
    <property type="project" value="UniProtKB-KW"/>
</dbReference>
<gene>
    <name evidence="6" type="ORF">KQ875_00350</name>
</gene>
<dbReference type="InterPro" id="IPR006195">
    <property type="entry name" value="aa-tRNA-synth_II"/>
</dbReference>
<keyword evidence="2 6" id="KW-0436">Ligase</keyword>
<sequence>MYKPLLNINETQYAIAKLKSVFSTSISKKLDLVRVSAPLFLTSISGLNDGLNGEKPVIFEAKDLNHTLEIVHSLAKWKRQALANYNFKMHTGLYCDMNAIRREEKLDFLHSIYVDQWDWELIIAREERNKITLQKIAKDIFECLKTTEKKIRSEYSQLSKKLPKNLFIISSSELQNLYPHLSPEDREYEIVKKHKAVFITEIGYPLADKKPHSLRAKDYDDWTLNGDLIVYHAPNDCALEISSMGIRVDDIAMLNQYKTSKQEIESISEYHKNIINSKLPYTIGGGIGQSRIAMFLLEKQHIGEVQVSIWSDEYRQNLQTKGINLL</sequence>
<feature type="domain" description="Aminoacyl-transfer RNA synthetases class-II family profile" evidence="5">
    <location>
        <begin position="17"/>
        <end position="312"/>
    </location>
</feature>
<evidence type="ECO:0000256" key="3">
    <source>
        <dbReference type="ARBA" id="ARBA00022741"/>
    </source>
</evidence>
<dbReference type="Proteomes" id="UP000718793">
    <property type="component" value="Unassembled WGS sequence"/>
</dbReference>
<protein>
    <submittedName>
        <fullName evidence="6">Aspartate--ammonia ligase</fullName>
    </submittedName>
</protein>
<dbReference type="InterPro" id="IPR004618">
    <property type="entry name" value="AsnA"/>
</dbReference>